<organism evidence="4 5">
    <name type="scientific">Streptomyces daliensis</name>
    <dbReference type="NCBI Taxonomy" id="299421"/>
    <lineage>
        <taxon>Bacteria</taxon>
        <taxon>Bacillati</taxon>
        <taxon>Actinomycetota</taxon>
        <taxon>Actinomycetes</taxon>
        <taxon>Kitasatosporales</taxon>
        <taxon>Streptomycetaceae</taxon>
        <taxon>Streptomyces</taxon>
    </lineage>
</organism>
<name>A0A8T4IMB5_9ACTN</name>
<evidence type="ECO:0000313" key="5">
    <source>
        <dbReference type="Proteomes" id="UP000675554"/>
    </source>
</evidence>
<dbReference type="Pfam" id="PF03703">
    <property type="entry name" value="bPH_2"/>
    <property type="match status" value="1"/>
</dbReference>
<keyword evidence="2" id="KW-0812">Transmembrane</keyword>
<keyword evidence="5" id="KW-1185">Reference proteome</keyword>
<proteinExistence type="predicted"/>
<keyword evidence="2" id="KW-1133">Transmembrane helix</keyword>
<evidence type="ECO:0000256" key="2">
    <source>
        <dbReference type="SAM" id="Phobius"/>
    </source>
</evidence>
<protein>
    <submittedName>
        <fullName evidence="4">PH domain-containing protein</fullName>
    </submittedName>
</protein>
<feature type="region of interest" description="Disordered" evidence="1">
    <location>
        <begin position="1"/>
        <end position="21"/>
    </location>
</feature>
<feature type="transmembrane region" description="Helical" evidence="2">
    <location>
        <begin position="38"/>
        <end position="61"/>
    </location>
</feature>
<dbReference type="PANTHER" id="PTHR34473:SF3">
    <property type="entry name" value="TRANSMEMBRANE PROTEIN-RELATED"/>
    <property type="match status" value="1"/>
</dbReference>
<comment type="caution">
    <text evidence="4">The sequence shown here is derived from an EMBL/GenBank/DDBJ whole genome shotgun (WGS) entry which is preliminary data.</text>
</comment>
<dbReference type="Proteomes" id="UP000675554">
    <property type="component" value="Unassembled WGS sequence"/>
</dbReference>
<sequence length="182" mass="19568">MSARAHDPAQVHAQAQLRLRQPRHRADPRAWRWWTAQAWAVFSGPALLVAATLFVLALLFFPGALGWLGPLLLAVLVAPALVYAGVMPAMRRRVHAWELGGQAVYAVSGWYWQKHRITPLSRVQTVDTVHGPLQRMFGLATVTVTTASTAGDVRIAGLAAAEAGELARRIGAAAQLTPGDAA</sequence>
<feature type="transmembrane region" description="Helical" evidence="2">
    <location>
        <begin position="67"/>
        <end position="86"/>
    </location>
</feature>
<reference evidence="4" key="1">
    <citation type="submission" date="2021-04" db="EMBL/GenBank/DDBJ databases">
        <title>Sequencing of actinobacteria type strains.</title>
        <authorList>
            <person name="Nguyen G.-S."/>
            <person name="Wentzel A."/>
        </authorList>
    </citation>
    <scope>NUCLEOTIDE SEQUENCE</scope>
    <source>
        <strain evidence="4">DSM 42095</strain>
    </source>
</reference>
<keyword evidence="2" id="KW-0472">Membrane</keyword>
<dbReference type="EMBL" id="JAGSMN010000208">
    <property type="protein sequence ID" value="MBR7673446.1"/>
    <property type="molecule type" value="Genomic_DNA"/>
</dbReference>
<evidence type="ECO:0000259" key="3">
    <source>
        <dbReference type="Pfam" id="PF03703"/>
    </source>
</evidence>
<dbReference type="AlphaFoldDB" id="A0A8T4IMB5"/>
<evidence type="ECO:0000313" key="4">
    <source>
        <dbReference type="EMBL" id="MBR7673446.1"/>
    </source>
</evidence>
<evidence type="ECO:0000256" key="1">
    <source>
        <dbReference type="SAM" id="MobiDB-lite"/>
    </source>
</evidence>
<accession>A0A8T4IMB5</accession>
<dbReference type="PANTHER" id="PTHR34473">
    <property type="entry name" value="UPF0699 TRANSMEMBRANE PROTEIN YDBS"/>
    <property type="match status" value="1"/>
</dbReference>
<gene>
    <name evidence="4" type="ORF">KDA82_10530</name>
</gene>
<dbReference type="InterPro" id="IPR005182">
    <property type="entry name" value="YdbS-like_PH"/>
</dbReference>
<feature type="domain" description="YdbS-like PH" evidence="3">
    <location>
        <begin position="96"/>
        <end position="170"/>
    </location>
</feature>